<dbReference type="STRING" id="431595.K3WYF6"/>
<dbReference type="Gene3D" id="3.30.40.10">
    <property type="entry name" value="Zinc/RING finger domain, C3HC4 (zinc finger)"/>
    <property type="match status" value="1"/>
</dbReference>
<feature type="compositionally biased region" description="Polar residues" evidence="1">
    <location>
        <begin position="1"/>
        <end position="20"/>
    </location>
</feature>
<dbReference type="CDD" id="cd15489">
    <property type="entry name" value="PHD_SF"/>
    <property type="match status" value="1"/>
</dbReference>
<feature type="region of interest" description="Disordered" evidence="1">
    <location>
        <begin position="157"/>
        <end position="189"/>
    </location>
</feature>
<evidence type="ECO:0000256" key="1">
    <source>
        <dbReference type="SAM" id="MobiDB-lite"/>
    </source>
</evidence>
<dbReference type="EnsemblProtists" id="PYU1_T010005">
    <property type="protein sequence ID" value="PYU1_T010005"/>
    <property type="gene ID" value="PYU1_G009986"/>
</dbReference>
<feature type="region of interest" description="Disordered" evidence="1">
    <location>
        <begin position="1"/>
        <end position="22"/>
    </location>
</feature>
<evidence type="ECO:0008006" key="4">
    <source>
        <dbReference type="Google" id="ProtNLM"/>
    </source>
</evidence>
<dbReference type="SUPFAM" id="SSF57903">
    <property type="entry name" value="FYVE/PHD zinc finger"/>
    <property type="match status" value="1"/>
</dbReference>
<dbReference type="AlphaFoldDB" id="K3WYF6"/>
<reference evidence="3" key="2">
    <citation type="submission" date="2010-04" db="EMBL/GenBank/DDBJ databases">
        <authorList>
            <person name="Buell R."/>
            <person name="Hamilton J."/>
            <person name="Hostetler J."/>
        </authorList>
    </citation>
    <scope>NUCLEOTIDE SEQUENCE [LARGE SCALE GENOMIC DNA]</scope>
    <source>
        <strain evidence="3">DAOM:BR144</strain>
    </source>
</reference>
<reference evidence="3" key="1">
    <citation type="journal article" date="2010" name="Genome Biol.">
        <title>Genome sequence of the necrotrophic plant pathogen Pythium ultimum reveals original pathogenicity mechanisms and effector repertoire.</title>
        <authorList>
            <person name="Levesque C.A."/>
            <person name="Brouwer H."/>
            <person name="Cano L."/>
            <person name="Hamilton J.P."/>
            <person name="Holt C."/>
            <person name="Huitema E."/>
            <person name="Raffaele S."/>
            <person name="Robideau G.P."/>
            <person name="Thines M."/>
            <person name="Win J."/>
            <person name="Zerillo M.M."/>
            <person name="Beakes G.W."/>
            <person name="Boore J.L."/>
            <person name="Busam D."/>
            <person name="Dumas B."/>
            <person name="Ferriera S."/>
            <person name="Fuerstenberg S.I."/>
            <person name="Gachon C.M."/>
            <person name="Gaulin E."/>
            <person name="Govers F."/>
            <person name="Grenville-Briggs L."/>
            <person name="Horner N."/>
            <person name="Hostetler J."/>
            <person name="Jiang R.H."/>
            <person name="Johnson J."/>
            <person name="Krajaejun T."/>
            <person name="Lin H."/>
            <person name="Meijer H.J."/>
            <person name="Moore B."/>
            <person name="Morris P."/>
            <person name="Phuntmart V."/>
            <person name="Puiu D."/>
            <person name="Shetty J."/>
            <person name="Stajich J.E."/>
            <person name="Tripathy S."/>
            <person name="Wawra S."/>
            <person name="van West P."/>
            <person name="Whitty B.R."/>
            <person name="Coutinho P.M."/>
            <person name="Henrissat B."/>
            <person name="Martin F."/>
            <person name="Thomas P.D."/>
            <person name="Tyler B.M."/>
            <person name="De Vries R.P."/>
            <person name="Kamoun S."/>
            <person name="Yandell M."/>
            <person name="Tisserat N."/>
            <person name="Buell C.R."/>
        </authorList>
    </citation>
    <scope>NUCLEOTIDE SEQUENCE</scope>
    <source>
        <strain evidence="3">DAOM:BR144</strain>
    </source>
</reference>
<evidence type="ECO:0000313" key="3">
    <source>
        <dbReference type="Proteomes" id="UP000019132"/>
    </source>
</evidence>
<sequence length="246" mass="27079">MELPPQSNYRLGGANSSHANTPILHTAMPNAEGGDDVGMKNLSVHVGIGDENAAMMHPREPVAKIPDSEELQCMTCGKHGDAPEMMKCCSCANAFHARCANLPSVPEEGAFFCRWSCFSSFHKRRALGQRELNGDFPRLAEQIESVLRNIPRLHRGSTDREIHSGAERKRALGHANGYNRRSSRAENVDVNQIDRDADVGFMVPRTCSEKTSAVDQFGRHALAEVRLAHRLESLIALAAIRGTRLL</sequence>
<dbReference type="Proteomes" id="UP000019132">
    <property type="component" value="Unassembled WGS sequence"/>
</dbReference>
<dbReference type="eggNOG" id="ENOG502R934">
    <property type="taxonomic scope" value="Eukaryota"/>
</dbReference>
<accession>K3WYF6</accession>
<feature type="compositionally biased region" description="Basic and acidic residues" evidence="1">
    <location>
        <begin position="157"/>
        <end position="170"/>
    </location>
</feature>
<dbReference type="HOGENOM" id="CLU_1130978_0_0_1"/>
<dbReference type="InParanoid" id="K3WYF6"/>
<keyword evidence="3" id="KW-1185">Reference proteome</keyword>
<name>K3WYF6_GLOUD</name>
<dbReference type="InterPro" id="IPR013083">
    <property type="entry name" value="Znf_RING/FYVE/PHD"/>
</dbReference>
<evidence type="ECO:0000313" key="2">
    <source>
        <dbReference type="EnsemblProtists" id="PYU1_T010005"/>
    </source>
</evidence>
<protein>
    <recommendedName>
        <fullName evidence="4">Zinc finger PHD-type domain-containing protein</fullName>
    </recommendedName>
</protein>
<organism evidence="2 3">
    <name type="scientific">Globisporangium ultimum (strain ATCC 200006 / CBS 805.95 / DAOM BR144)</name>
    <name type="common">Pythium ultimum</name>
    <dbReference type="NCBI Taxonomy" id="431595"/>
    <lineage>
        <taxon>Eukaryota</taxon>
        <taxon>Sar</taxon>
        <taxon>Stramenopiles</taxon>
        <taxon>Oomycota</taxon>
        <taxon>Peronosporomycetes</taxon>
        <taxon>Pythiales</taxon>
        <taxon>Pythiaceae</taxon>
        <taxon>Globisporangium</taxon>
    </lineage>
</organism>
<reference evidence="2" key="3">
    <citation type="submission" date="2015-02" db="UniProtKB">
        <authorList>
            <consortium name="EnsemblProtists"/>
        </authorList>
    </citation>
    <scope>IDENTIFICATION</scope>
    <source>
        <strain evidence="2">DAOM BR144</strain>
    </source>
</reference>
<dbReference type="VEuPathDB" id="FungiDB:PYU1_G009986"/>
<dbReference type="InterPro" id="IPR011011">
    <property type="entry name" value="Znf_FYVE_PHD"/>
</dbReference>
<proteinExistence type="predicted"/>
<dbReference type="EMBL" id="GL376624">
    <property type="status" value="NOT_ANNOTATED_CDS"/>
    <property type="molecule type" value="Genomic_DNA"/>
</dbReference>